<organism evidence="1 2">
    <name type="scientific">Salirhabdus euzebyi</name>
    <dbReference type="NCBI Taxonomy" id="394506"/>
    <lineage>
        <taxon>Bacteria</taxon>
        <taxon>Bacillati</taxon>
        <taxon>Bacillota</taxon>
        <taxon>Bacilli</taxon>
        <taxon>Bacillales</taxon>
        <taxon>Bacillaceae</taxon>
        <taxon>Salirhabdus</taxon>
    </lineage>
</organism>
<comment type="caution">
    <text evidence="1">The sequence shown here is derived from an EMBL/GenBank/DDBJ whole genome shotgun (WGS) entry which is preliminary data.</text>
</comment>
<dbReference type="RefSeq" id="WP_174496882.1">
    <property type="nucleotide sequence ID" value="NZ_CADDWK010000009.1"/>
</dbReference>
<evidence type="ECO:0000313" key="1">
    <source>
        <dbReference type="EMBL" id="MBB6454009.1"/>
    </source>
</evidence>
<accession>A0A841Q674</accession>
<dbReference type="AlphaFoldDB" id="A0A841Q674"/>
<dbReference type="EMBL" id="JACHGH010000007">
    <property type="protein sequence ID" value="MBB6454009.1"/>
    <property type="molecule type" value="Genomic_DNA"/>
</dbReference>
<evidence type="ECO:0000313" key="2">
    <source>
        <dbReference type="Proteomes" id="UP000581688"/>
    </source>
</evidence>
<sequence length="352" mass="41441">MHYKQTNEEIIKNLQQQVNYLNQQIHYLNDYANYLNVYEYHIQAVNIAEVRGTLQLGHLIEKELYDSDGIHRFFIGEIKIREISESGTVGLGVSEKGNKKELPKENRDKVEKIYQDVNLLLQVDEVPSFFSKLSTQHEVLKSVWYSINTNWEPSSNTFTVFYEDVLRLLHDTVNIEKNGSKPILEADTYVEIATNIEKQAKTLLIITYLLESYLPGYMDQYHQSIIKISPGKLSFPHHHARKDASIQQLENAIKDTFHLEQLPSTFDELIEHPNEFRFFFDYMLKTLVDNGTTTKYFFSMQHLYIDRTKDILVDNMEIQMSATDQAFLFSTLIKHFDYYQKNILLEYMLLHI</sequence>
<proteinExistence type="predicted"/>
<reference evidence="1 2" key="1">
    <citation type="submission" date="2020-08" db="EMBL/GenBank/DDBJ databases">
        <title>Genomic Encyclopedia of Type Strains, Phase IV (KMG-IV): sequencing the most valuable type-strain genomes for metagenomic binning, comparative biology and taxonomic classification.</title>
        <authorList>
            <person name="Goeker M."/>
        </authorList>
    </citation>
    <scope>NUCLEOTIDE SEQUENCE [LARGE SCALE GENOMIC DNA]</scope>
    <source>
        <strain evidence="1 2">DSM 19612</strain>
    </source>
</reference>
<dbReference type="Proteomes" id="UP000581688">
    <property type="component" value="Unassembled WGS sequence"/>
</dbReference>
<protein>
    <submittedName>
        <fullName evidence="1">Uncharacterized protein</fullName>
    </submittedName>
</protein>
<gene>
    <name evidence="1" type="ORF">HNQ94_002460</name>
</gene>
<keyword evidence="2" id="KW-1185">Reference proteome</keyword>
<name>A0A841Q674_9BACI</name>